<comment type="caution">
    <text evidence="8">The sequence shown here is derived from an EMBL/GenBank/DDBJ whole genome shotgun (WGS) entry which is preliminary data.</text>
</comment>
<dbReference type="PANTHER" id="PTHR33048:SF160">
    <property type="entry name" value="SAT4 FAMILY MEMBRANE PROTEIN"/>
    <property type="match status" value="1"/>
</dbReference>
<dbReference type="GO" id="GO:0016020">
    <property type="term" value="C:membrane"/>
    <property type="evidence" value="ECO:0007669"/>
    <property type="project" value="UniProtKB-SubCell"/>
</dbReference>
<dbReference type="InterPro" id="IPR049326">
    <property type="entry name" value="Rhodopsin_dom_fungi"/>
</dbReference>
<evidence type="ECO:0000313" key="8">
    <source>
        <dbReference type="EMBL" id="KAK6957944.1"/>
    </source>
</evidence>
<dbReference type="EMBL" id="JBANMG010000001">
    <property type="protein sequence ID" value="KAK6957944.1"/>
    <property type="molecule type" value="Genomic_DNA"/>
</dbReference>
<keyword evidence="3" id="KW-1133">Transmembrane helix</keyword>
<feature type="region of interest" description="Disordered" evidence="6">
    <location>
        <begin position="128"/>
        <end position="175"/>
    </location>
</feature>
<name>A0AAX6MZM1_9PEZI</name>
<evidence type="ECO:0000256" key="1">
    <source>
        <dbReference type="ARBA" id="ARBA00004141"/>
    </source>
</evidence>
<evidence type="ECO:0000256" key="3">
    <source>
        <dbReference type="ARBA" id="ARBA00022989"/>
    </source>
</evidence>
<evidence type="ECO:0000256" key="5">
    <source>
        <dbReference type="ARBA" id="ARBA00038359"/>
    </source>
</evidence>
<sequence>MFAVGFFITIVSIVRLYSLIRFGTTQNLTQDYVETGYWSTIEVPVGIICACMPAVRSLFSLALPKIFGTTRAAVGSTFNSFGPSSSGNRLDSRNKINIKQEWSVLSEGPDMDMERHGRGDGDVELMNVSKTDGDGQPTRKMTLSKHGGAWRGMSIPEQQEEPYKSGAYTRERELP</sequence>
<reference evidence="8 9" key="1">
    <citation type="journal article" date="2024" name="Front Chem Biol">
        <title>Unveiling the potential of Daldinia eschscholtzii MFLUCC 19-0629 through bioactivity and bioinformatics studies for enhanced sustainable agriculture production.</title>
        <authorList>
            <person name="Brooks S."/>
            <person name="Weaver J.A."/>
            <person name="Klomchit A."/>
            <person name="Alharthi S.A."/>
            <person name="Onlamun T."/>
            <person name="Nurani R."/>
            <person name="Vong T.K."/>
            <person name="Alberti F."/>
            <person name="Greco C."/>
        </authorList>
    </citation>
    <scope>NUCLEOTIDE SEQUENCE [LARGE SCALE GENOMIC DNA]</scope>
    <source>
        <strain evidence="8">MFLUCC 19-0629</strain>
    </source>
</reference>
<evidence type="ECO:0000256" key="2">
    <source>
        <dbReference type="ARBA" id="ARBA00022692"/>
    </source>
</evidence>
<dbReference type="Pfam" id="PF20684">
    <property type="entry name" value="Fung_rhodopsin"/>
    <property type="match status" value="1"/>
</dbReference>
<evidence type="ECO:0000259" key="7">
    <source>
        <dbReference type="Pfam" id="PF20684"/>
    </source>
</evidence>
<protein>
    <recommendedName>
        <fullName evidence="7">Rhodopsin domain-containing protein</fullName>
    </recommendedName>
</protein>
<proteinExistence type="inferred from homology"/>
<evidence type="ECO:0000256" key="4">
    <source>
        <dbReference type="ARBA" id="ARBA00023136"/>
    </source>
</evidence>
<gene>
    <name evidence="8" type="ORF">Daesc_000734</name>
</gene>
<keyword evidence="2" id="KW-0812">Transmembrane</keyword>
<keyword evidence="9" id="KW-1185">Reference proteome</keyword>
<feature type="domain" description="Rhodopsin" evidence="7">
    <location>
        <begin position="1"/>
        <end position="60"/>
    </location>
</feature>
<keyword evidence="4" id="KW-0472">Membrane</keyword>
<comment type="similarity">
    <text evidence="5">Belongs to the SAT4 family.</text>
</comment>
<dbReference type="InterPro" id="IPR052337">
    <property type="entry name" value="SAT4-like"/>
</dbReference>
<dbReference type="PANTHER" id="PTHR33048">
    <property type="entry name" value="PTH11-LIKE INTEGRAL MEMBRANE PROTEIN (AFU_ORTHOLOGUE AFUA_5G11245)"/>
    <property type="match status" value="1"/>
</dbReference>
<evidence type="ECO:0000313" key="9">
    <source>
        <dbReference type="Proteomes" id="UP001369815"/>
    </source>
</evidence>
<organism evidence="8 9">
    <name type="scientific">Daldinia eschscholtzii</name>
    <dbReference type="NCBI Taxonomy" id="292717"/>
    <lineage>
        <taxon>Eukaryota</taxon>
        <taxon>Fungi</taxon>
        <taxon>Dikarya</taxon>
        <taxon>Ascomycota</taxon>
        <taxon>Pezizomycotina</taxon>
        <taxon>Sordariomycetes</taxon>
        <taxon>Xylariomycetidae</taxon>
        <taxon>Xylariales</taxon>
        <taxon>Hypoxylaceae</taxon>
        <taxon>Daldinia</taxon>
    </lineage>
</organism>
<comment type="subcellular location">
    <subcellularLocation>
        <location evidence="1">Membrane</location>
        <topology evidence="1">Multi-pass membrane protein</topology>
    </subcellularLocation>
</comment>
<dbReference type="Proteomes" id="UP001369815">
    <property type="component" value="Unassembled WGS sequence"/>
</dbReference>
<evidence type="ECO:0000256" key="6">
    <source>
        <dbReference type="SAM" id="MobiDB-lite"/>
    </source>
</evidence>
<accession>A0AAX6MZM1</accession>
<dbReference type="AlphaFoldDB" id="A0AAX6MZM1"/>